<reference evidence="7" key="2">
    <citation type="submission" date="2020-09" db="EMBL/GenBank/DDBJ databases">
        <authorList>
            <person name="Sun Q."/>
            <person name="Zhou Y."/>
        </authorList>
    </citation>
    <scope>NUCLEOTIDE SEQUENCE</scope>
    <source>
        <strain evidence="7">CGMCC 1.15958</strain>
    </source>
</reference>
<evidence type="ECO:0000256" key="3">
    <source>
        <dbReference type="ARBA" id="ARBA00023157"/>
    </source>
</evidence>
<reference evidence="7" key="1">
    <citation type="journal article" date="2014" name="Int. J. Syst. Evol. Microbiol.">
        <title>Complete genome sequence of Corynebacterium casei LMG S-19264T (=DSM 44701T), isolated from a smear-ripened cheese.</title>
        <authorList>
            <consortium name="US DOE Joint Genome Institute (JGI-PGF)"/>
            <person name="Walter F."/>
            <person name="Albersmeier A."/>
            <person name="Kalinowski J."/>
            <person name="Ruckert C."/>
        </authorList>
    </citation>
    <scope>NUCLEOTIDE SEQUENCE</scope>
    <source>
        <strain evidence="7">CGMCC 1.15958</strain>
    </source>
</reference>
<evidence type="ECO:0000313" key="7">
    <source>
        <dbReference type="EMBL" id="GGD63648.1"/>
    </source>
</evidence>
<comment type="subcellular location">
    <subcellularLocation>
        <location evidence="1">Cell envelope</location>
    </subcellularLocation>
</comment>
<dbReference type="CDD" id="cd02966">
    <property type="entry name" value="TlpA_like_family"/>
    <property type="match status" value="1"/>
</dbReference>
<dbReference type="RefSeq" id="WP_188766881.1">
    <property type="nucleotide sequence ID" value="NZ_BMKK01000005.1"/>
</dbReference>
<dbReference type="Pfam" id="PF08534">
    <property type="entry name" value="Redoxin"/>
    <property type="match status" value="1"/>
</dbReference>
<feature type="domain" description="Thioredoxin" evidence="6">
    <location>
        <begin position="29"/>
        <end position="170"/>
    </location>
</feature>
<keyword evidence="8" id="KW-1185">Reference proteome</keyword>
<dbReference type="InterPro" id="IPR013740">
    <property type="entry name" value="Redoxin"/>
</dbReference>
<evidence type="ECO:0000256" key="5">
    <source>
        <dbReference type="SAM" id="SignalP"/>
    </source>
</evidence>
<dbReference type="PANTHER" id="PTHR42852">
    <property type="entry name" value="THIOL:DISULFIDE INTERCHANGE PROTEIN DSBE"/>
    <property type="match status" value="1"/>
</dbReference>
<dbReference type="EMBL" id="BMKK01000005">
    <property type="protein sequence ID" value="GGD63648.1"/>
    <property type="molecule type" value="Genomic_DNA"/>
</dbReference>
<dbReference type="PROSITE" id="PS51352">
    <property type="entry name" value="THIOREDOXIN_2"/>
    <property type="match status" value="1"/>
</dbReference>
<dbReference type="Gene3D" id="3.40.30.10">
    <property type="entry name" value="Glutaredoxin"/>
    <property type="match status" value="1"/>
</dbReference>
<name>A0A917DSX4_9BACT</name>
<dbReference type="InterPro" id="IPR013766">
    <property type="entry name" value="Thioredoxin_domain"/>
</dbReference>
<sequence length="397" mass="44981">MRRILTIVSIVCAFAVRTYAQEGAVSESIQLGSLVPDFDINILTKEGTTKKNIKDYRGKVVILEFWATYCGPCFPAMDHLATLQKKFPTDLEVINVTDEERWKVVNFLKKRPTSMPIAIDANKSINQLFYHQLMPHTIIIDPQGYIKAITSPEEVTEDVIYLAKSGAILAVKTKAEFATKTESVTAMSVGLAEDKSFYKVAVSAHKEGIQPQINKKSDFEYEFINCTVPLMYQVLYQTTRPNPTDRACLEVSEQTKYLLEEKQQYCLIIKVPESMKHRLGEIGMKNLEDVFGLKAKTENRIRKVYALTTNKEVTLTDNKVGMDMPLKDFLKLLWDTKVVDMPVINESETADTSIIWVTDFPKEVSKVQESIQKLGFKLAPKTTETACLVLHDDKSNN</sequence>
<keyword evidence="2" id="KW-0201">Cytochrome c-type biogenesis</keyword>
<dbReference type="AlphaFoldDB" id="A0A917DSX4"/>
<evidence type="ECO:0000256" key="1">
    <source>
        <dbReference type="ARBA" id="ARBA00004196"/>
    </source>
</evidence>
<feature type="signal peptide" evidence="5">
    <location>
        <begin position="1"/>
        <end position="20"/>
    </location>
</feature>
<keyword evidence="4" id="KW-0676">Redox-active center</keyword>
<evidence type="ECO:0000256" key="2">
    <source>
        <dbReference type="ARBA" id="ARBA00022748"/>
    </source>
</evidence>
<dbReference type="GO" id="GO:0017004">
    <property type="term" value="P:cytochrome complex assembly"/>
    <property type="evidence" value="ECO:0007669"/>
    <property type="project" value="UniProtKB-KW"/>
</dbReference>
<evidence type="ECO:0000256" key="4">
    <source>
        <dbReference type="ARBA" id="ARBA00023284"/>
    </source>
</evidence>
<accession>A0A917DSX4</accession>
<dbReference type="InterPro" id="IPR036249">
    <property type="entry name" value="Thioredoxin-like_sf"/>
</dbReference>
<keyword evidence="3" id="KW-1015">Disulfide bond</keyword>
<dbReference type="GO" id="GO:0030313">
    <property type="term" value="C:cell envelope"/>
    <property type="evidence" value="ECO:0007669"/>
    <property type="project" value="UniProtKB-SubCell"/>
</dbReference>
<dbReference type="GO" id="GO:0016491">
    <property type="term" value="F:oxidoreductase activity"/>
    <property type="evidence" value="ECO:0007669"/>
    <property type="project" value="InterPro"/>
</dbReference>
<keyword evidence="5" id="KW-0732">Signal</keyword>
<evidence type="ECO:0000259" key="6">
    <source>
        <dbReference type="PROSITE" id="PS51352"/>
    </source>
</evidence>
<gene>
    <name evidence="7" type="ORF">GCM10011514_29600</name>
</gene>
<organism evidence="7 8">
    <name type="scientific">Emticicia aquatilis</name>
    <dbReference type="NCBI Taxonomy" id="1537369"/>
    <lineage>
        <taxon>Bacteria</taxon>
        <taxon>Pseudomonadati</taxon>
        <taxon>Bacteroidota</taxon>
        <taxon>Cytophagia</taxon>
        <taxon>Cytophagales</taxon>
        <taxon>Leadbetterellaceae</taxon>
        <taxon>Emticicia</taxon>
    </lineage>
</organism>
<dbReference type="Proteomes" id="UP000609064">
    <property type="component" value="Unassembled WGS sequence"/>
</dbReference>
<proteinExistence type="predicted"/>
<dbReference type="PANTHER" id="PTHR42852:SF6">
    <property type="entry name" value="THIOL:DISULFIDE INTERCHANGE PROTEIN DSBE"/>
    <property type="match status" value="1"/>
</dbReference>
<dbReference type="SUPFAM" id="SSF52833">
    <property type="entry name" value="Thioredoxin-like"/>
    <property type="match status" value="1"/>
</dbReference>
<evidence type="ECO:0000313" key="8">
    <source>
        <dbReference type="Proteomes" id="UP000609064"/>
    </source>
</evidence>
<dbReference type="InterPro" id="IPR050553">
    <property type="entry name" value="Thioredoxin_ResA/DsbE_sf"/>
</dbReference>
<comment type="caution">
    <text evidence="7">The sequence shown here is derived from an EMBL/GenBank/DDBJ whole genome shotgun (WGS) entry which is preliminary data.</text>
</comment>
<feature type="chain" id="PRO_5037502931" description="Thioredoxin domain-containing protein" evidence="5">
    <location>
        <begin position="21"/>
        <end position="397"/>
    </location>
</feature>
<protein>
    <recommendedName>
        <fullName evidence="6">Thioredoxin domain-containing protein</fullName>
    </recommendedName>
</protein>